<protein>
    <recommendedName>
        <fullName evidence="3">GOLD domain-containing protein</fullName>
    </recommendedName>
</protein>
<dbReference type="EMBL" id="NIOJ01000038">
    <property type="protein sequence ID" value="PNT97325.1"/>
    <property type="molecule type" value="Genomic_DNA"/>
</dbReference>
<reference evidence="1 2" key="1">
    <citation type="submission" date="2017-06" db="EMBL/GenBank/DDBJ databases">
        <title>Investigating the central metabolism of Clostridium thermosuccinogenes.</title>
        <authorList>
            <person name="Koendjbiharie J.G."/>
            <person name="van Kranenburg R."/>
        </authorList>
    </citation>
    <scope>NUCLEOTIDE SEQUENCE [LARGE SCALE GENOMIC DNA]</scope>
    <source>
        <strain evidence="1 2">DSM 5806</strain>
    </source>
</reference>
<gene>
    <name evidence="1" type="ORF">CDQ84_13480</name>
</gene>
<evidence type="ECO:0000313" key="1">
    <source>
        <dbReference type="EMBL" id="PNT97325.1"/>
    </source>
</evidence>
<accession>A0A2K2F027</accession>
<dbReference type="PROSITE" id="PS51257">
    <property type="entry name" value="PROKAR_LIPOPROTEIN"/>
    <property type="match status" value="1"/>
</dbReference>
<sequence>MLFVNKNTRIKRIRNMHPIVFLPLFITIIIVISACSAPKGSIVILENPNGTGFTMDFKEWSSKNKCELSLNKGDVLQIEVVHENGKIALTVKGKKGSEPYTGNDLESGLFTVTVSETDKYEIRITGKDATGKVIVKNLESNAE</sequence>
<evidence type="ECO:0000313" key="2">
    <source>
        <dbReference type="Proteomes" id="UP000236151"/>
    </source>
</evidence>
<comment type="caution">
    <text evidence="1">The sequence shown here is derived from an EMBL/GenBank/DDBJ whole genome shotgun (WGS) entry which is preliminary data.</text>
</comment>
<dbReference type="AlphaFoldDB" id="A0A2K2F027"/>
<organism evidence="1 2">
    <name type="scientific">Clostridium thermosuccinogenes</name>
    <dbReference type="NCBI Taxonomy" id="84032"/>
    <lineage>
        <taxon>Bacteria</taxon>
        <taxon>Bacillati</taxon>
        <taxon>Bacillota</taxon>
        <taxon>Clostridia</taxon>
        <taxon>Eubacteriales</taxon>
        <taxon>Clostridiaceae</taxon>
        <taxon>Clostridium</taxon>
    </lineage>
</organism>
<dbReference type="KEGG" id="cthd:CDO33_12550"/>
<name>A0A2K2F027_9CLOT</name>
<dbReference type="Proteomes" id="UP000236151">
    <property type="component" value="Unassembled WGS sequence"/>
</dbReference>
<proteinExistence type="predicted"/>
<dbReference type="RefSeq" id="WP_103082257.1">
    <property type="nucleotide sequence ID" value="NZ_NIOJ01000038.1"/>
</dbReference>
<evidence type="ECO:0008006" key="3">
    <source>
        <dbReference type="Google" id="ProtNLM"/>
    </source>
</evidence>
<keyword evidence="2" id="KW-1185">Reference proteome</keyword>